<gene>
    <name evidence="2" type="ORF">ABT317_12120</name>
</gene>
<comment type="caution">
    <text evidence="2">The sequence shown here is derived from an EMBL/GenBank/DDBJ whole genome shotgun (WGS) entry which is preliminary data.</text>
</comment>
<sequence>MREARARHRFRTAALRLGAWTPRTPIRSTPSITGSHKVSAPESSSVIRAETVRYAQPARVESMGSR</sequence>
<evidence type="ECO:0000313" key="2">
    <source>
        <dbReference type="EMBL" id="MER6977735.1"/>
    </source>
</evidence>
<name>A0ABV1W0M1_9ACTN</name>
<proteinExistence type="predicted"/>
<evidence type="ECO:0000313" key="3">
    <source>
        <dbReference type="Proteomes" id="UP001458415"/>
    </source>
</evidence>
<dbReference type="RefSeq" id="WP_341868673.1">
    <property type="nucleotide sequence ID" value="NZ_MUBM01000039.1"/>
</dbReference>
<feature type="region of interest" description="Disordered" evidence="1">
    <location>
        <begin position="22"/>
        <end position="44"/>
    </location>
</feature>
<protein>
    <submittedName>
        <fullName evidence="2">Uncharacterized protein</fullName>
    </submittedName>
</protein>
<keyword evidence="3" id="KW-1185">Reference proteome</keyword>
<dbReference type="EMBL" id="JBEPCU010000154">
    <property type="protein sequence ID" value="MER6977735.1"/>
    <property type="molecule type" value="Genomic_DNA"/>
</dbReference>
<reference evidence="2 3" key="1">
    <citation type="submission" date="2024-06" db="EMBL/GenBank/DDBJ databases">
        <title>The Natural Products Discovery Center: Release of the First 8490 Sequenced Strains for Exploring Actinobacteria Biosynthetic Diversity.</title>
        <authorList>
            <person name="Kalkreuter E."/>
            <person name="Kautsar S.A."/>
            <person name="Yang D."/>
            <person name="Bader C.D."/>
            <person name="Teijaro C.N."/>
            <person name="Fluegel L."/>
            <person name="Davis C.M."/>
            <person name="Simpson J.R."/>
            <person name="Lauterbach L."/>
            <person name="Steele A.D."/>
            <person name="Gui C."/>
            <person name="Meng S."/>
            <person name="Li G."/>
            <person name="Viehrig K."/>
            <person name="Ye F."/>
            <person name="Su P."/>
            <person name="Kiefer A.F."/>
            <person name="Nichols A."/>
            <person name="Cepeda A.J."/>
            <person name="Yan W."/>
            <person name="Fan B."/>
            <person name="Jiang Y."/>
            <person name="Adhikari A."/>
            <person name="Zheng C.-J."/>
            <person name="Schuster L."/>
            <person name="Cowan T.M."/>
            <person name="Smanski M.J."/>
            <person name="Chevrette M.G."/>
            <person name="De Carvalho L.P.S."/>
            <person name="Shen B."/>
        </authorList>
    </citation>
    <scope>NUCLEOTIDE SEQUENCE [LARGE SCALE GENOMIC DNA]</scope>
    <source>
        <strain evidence="2 3">NPDC000634</strain>
    </source>
</reference>
<evidence type="ECO:0000256" key="1">
    <source>
        <dbReference type="SAM" id="MobiDB-lite"/>
    </source>
</evidence>
<dbReference type="Proteomes" id="UP001458415">
    <property type="component" value="Unassembled WGS sequence"/>
</dbReference>
<accession>A0ABV1W0M1</accession>
<organism evidence="2 3">
    <name type="scientific">Streptomyces carpinensis</name>
    <dbReference type="NCBI Taxonomy" id="66369"/>
    <lineage>
        <taxon>Bacteria</taxon>
        <taxon>Bacillati</taxon>
        <taxon>Actinomycetota</taxon>
        <taxon>Actinomycetes</taxon>
        <taxon>Kitasatosporales</taxon>
        <taxon>Streptomycetaceae</taxon>
        <taxon>Streptomyces</taxon>
    </lineage>
</organism>
<feature type="compositionally biased region" description="Polar residues" evidence="1">
    <location>
        <begin position="26"/>
        <end position="44"/>
    </location>
</feature>